<feature type="region of interest" description="Disordered" evidence="1">
    <location>
        <begin position="29"/>
        <end position="62"/>
    </location>
</feature>
<dbReference type="EMBL" id="NPHW01003185">
    <property type="protein sequence ID" value="OXV10001.1"/>
    <property type="molecule type" value="Genomic_DNA"/>
</dbReference>
<evidence type="ECO:0000256" key="1">
    <source>
        <dbReference type="SAM" id="MobiDB-lite"/>
    </source>
</evidence>
<comment type="caution">
    <text evidence="2">The sequence shown here is derived from an EMBL/GenBank/DDBJ whole genome shotgun (WGS) entry which is preliminary data.</text>
</comment>
<sequence length="854" mass="95098">MSLRRITAPIASSGFRRVRIGRQRVRLQHSVAESELDTHSHQPSPAKRSRTENEDDAAPLNAGGDDFVSQMISIGSTNQVPFCMLEGLELHDKEVTMLQINLDLQEIQQQDQYDDIAITIESDSLLDNPPLQSFDEDEGDAGQASTDDIAIAVESDPLLDNLPLQSFDEDEGDTGQASTDDIAIAIESDPMLDNRPFQSFDEDEGGAGQASATIRAAPMLTTVQTPTTVGPFEPIEDDSEALPHARSPYKPSKLKLAIGLWCHEAGISRTHFSGLLFQRGCATDTVTLDKHHLGRVHGIGRDFRSGSGATGEILLEVQEVLRFKDLQALSMLNPPLTSNEAMLSWDLFHFLREDRIGKPDHTLIRRIYDRGSDPTKPVVRPLCRSNPLRGELELQAFGRDHLEAFDSKRTNRKTISVPLMTFIDGFGLYRNAYRTVIGIYTIFAGLSFQERARRANVIPLTLGPHGSERAAALAEIAPALDILLSRPGDPAHSEYQGLTRIMHNLLLDTLLTPQATRADRENLHQIIMGHRVHLQDKTAATSLKADPRRSRSRSLEPTRNTSRPDASIMPIGPETQKNRRNTSEEAQAVQTYLNYMKLPNIHVGIHYPVQANEYGTPANSNVLIGEDKHRYFKKVIYTTNHRRPEKDLLTKENIRQTLHLVLANAFTQSETDLHVTHMIKELYASCGLLFSSLLPPSEQMSVEASIAPEDIKEEDDEWVLQDRRHTRPIVTGCIRAKYCYNTLGLPTRSSNMSDAFSKALSVAYDGIGRLFIKATPIDSLQSAAEDPVLGSGYRHLRLATPPEDTILLYGLPAILPRPLYIVPISSDGPNLISLVDDPATAMEFLWIERTLQWL</sequence>
<feature type="compositionally biased region" description="Basic and acidic residues" evidence="1">
    <location>
        <begin position="545"/>
        <end position="556"/>
    </location>
</feature>
<evidence type="ECO:0000313" key="3">
    <source>
        <dbReference type="Proteomes" id="UP000243515"/>
    </source>
</evidence>
<name>A0A232M0R9_9EURO</name>
<reference evidence="2 3" key="1">
    <citation type="journal article" date="2015" name="Environ. Microbiol.">
        <title>Metagenome sequence of Elaphomyces granulatus from sporocarp tissue reveals Ascomycota ectomycorrhizal fingerprints of genome expansion and a Proteobacteria-rich microbiome.</title>
        <authorList>
            <person name="Quandt C.A."/>
            <person name="Kohler A."/>
            <person name="Hesse C.N."/>
            <person name="Sharpton T.J."/>
            <person name="Martin F."/>
            <person name="Spatafora J.W."/>
        </authorList>
    </citation>
    <scope>NUCLEOTIDE SEQUENCE [LARGE SCALE GENOMIC DNA]</scope>
    <source>
        <strain evidence="2 3">OSC145934</strain>
    </source>
</reference>
<evidence type="ECO:0000313" key="2">
    <source>
        <dbReference type="EMBL" id="OXV10001.1"/>
    </source>
</evidence>
<feature type="region of interest" description="Disordered" evidence="1">
    <location>
        <begin position="537"/>
        <end position="584"/>
    </location>
</feature>
<feature type="region of interest" description="Disordered" evidence="1">
    <location>
        <begin position="193"/>
        <end position="216"/>
    </location>
</feature>
<keyword evidence="3" id="KW-1185">Reference proteome</keyword>
<dbReference type="AlphaFoldDB" id="A0A232M0R9"/>
<gene>
    <name evidence="2" type="ORF">Egran_02236</name>
</gene>
<dbReference type="OrthoDB" id="4207238at2759"/>
<organism evidence="2 3">
    <name type="scientific">Elaphomyces granulatus</name>
    <dbReference type="NCBI Taxonomy" id="519963"/>
    <lineage>
        <taxon>Eukaryota</taxon>
        <taxon>Fungi</taxon>
        <taxon>Dikarya</taxon>
        <taxon>Ascomycota</taxon>
        <taxon>Pezizomycotina</taxon>
        <taxon>Eurotiomycetes</taxon>
        <taxon>Eurotiomycetidae</taxon>
        <taxon>Eurotiales</taxon>
        <taxon>Elaphomycetaceae</taxon>
        <taxon>Elaphomyces</taxon>
    </lineage>
</organism>
<dbReference type="Proteomes" id="UP000243515">
    <property type="component" value="Unassembled WGS sequence"/>
</dbReference>
<accession>A0A232M0R9</accession>
<proteinExistence type="predicted"/>
<protein>
    <submittedName>
        <fullName evidence="2">Uncharacterized protein</fullName>
    </submittedName>
</protein>